<gene>
    <name evidence="2" type="ORF">EYF80_045514</name>
</gene>
<protein>
    <submittedName>
        <fullName evidence="2">Uncharacterized protein</fullName>
    </submittedName>
</protein>
<evidence type="ECO:0000256" key="1">
    <source>
        <dbReference type="SAM" id="MobiDB-lite"/>
    </source>
</evidence>
<sequence length="75" mass="7604">MPLSPPLLSDSPRLLCPALCPGSWVSTDQPTPTAPTAPPLQEATDPPLQEATDPGRAAQSSAMPPDAGSARSAQS</sequence>
<feature type="region of interest" description="Disordered" evidence="1">
    <location>
        <begin position="20"/>
        <end position="75"/>
    </location>
</feature>
<dbReference type="EMBL" id="SRLO01000914">
    <property type="protein sequence ID" value="TNN44279.1"/>
    <property type="molecule type" value="Genomic_DNA"/>
</dbReference>
<keyword evidence="3" id="KW-1185">Reference proteome</keyword>
<organism evidence="2 3">
    <name type="scientific">Liparis tanakae</name>
    <name type="common">Tanaka's snailfish</name>
    <dbReference type="NCBI Taxonomy" id="230148"/>
    <lineage>
        <taxon>Eukaryota</taxon>
        <taxon>Metazoa</taxon>
        <taxon>Chordata</taxon>
        <taxon>Craniata</taxon>
        <taxon>Vertebrata</taxon>
        <taxon>Euteleostomi</taxon>
        <taxon>Actinopterygii</taxon>
        <taxon>Neopterygii</taxon>
        <taxon>Teleostei</taxon>
        <taxon>Neoteleostei</taxon>
        <taxon>Acanthomorphata</taxon>
        <taxon>Eupercaria</taxon>
        <taxon>Perciformes</taxon>
        <taxon>Cottioidei</taxon>
        <taxon>Cottales</taxon>
        <taxon>Liparidae</taxon>
        <taxon>Liparis</taxon>
    </lineage>
</organism>
<evidence type="ECO:0000313" key="3">
    <source>
        <dbReference type="Proteomes" id="UP000314294"/>
    </source>
</evidence>
<proteinExistence type="predicted"/>
<comment type="caution">
    <text evidence="2">The sequence shown here is derived from an EMBL/GenBank/DDBJ whole genome shotgun (WGS) entry which is preliminary data.</text>
</comment>
<dbReference type="AlphaFoldDB" id="A0A4Z2FSZ2"/>
<name>A0A4Z2FSZ2_9TELE</name>
<accession>A0A4Z2FSZ2</accession>
<reference evidence="2 3" key="1">
    <citation type="submission" date="2019-03" db="EMBL/GenBank/DDBJ databases">
        <title>First draft genome of Liparis tanakae, snailfish: a comprehensive survey of snailfish specific genes.</title>
        <authorList>
            <person name="Kim W."/>
            <person name="Song I."/>
            <person name="Jeong J.-H."/>
            <person name="Kim D."/>
            <person name="Kim S."/>
            <person name="Ryu S."/>
            <person name="Song J.Y."/>
            <person name="Lee S.K."/>
        </authorList>
    </citation>
    <scope>NUCLEOTIDE SEQUENCE [LARGE SCALE GENOMIC DNA]</scope>
    <source>
        <tissue evidence="2">Muscle</tissue>
    </source>
</reference>
<dbReference type="Proteomes" id="UP000314294">
    <property type="component" value="Unassembled WGS sequence"/>
</dbReference>
<evidence type="ECO:0000313" key="2">
    <source>
        <dbReference type="EMBL" id="TNN44279.1"/>
    </source>
</evidence>